<reference evidence="1 2" key="2">
    <citation type="submission" date="2009-03" db="EMBL/GenBank/DDBJ databases">
        <title>Draft genome sequence of Roseburia inulinivorans (DSM 16841).</title>
        <authorList>
            <person name="Sudarsanam P."/>
            <person name="Ley R."/>
            <person name="Guruge J."/>
            <person name="Turnbaugh P.J."/>
            <person name="Mahowald M."/>
            <person name="Liep D."/>
            <person name="Gordon J."/>
        </authorList>
    </citation>
    <scope>NUCLEOTIDE SEQUENCE [LARGE SCALE GENOMIC DNA]</scope>
    <source>
        <strain evidence="1 2">DSM 16841</strain>
    </source>
</reference>
<organism evidence="1 2">
    <name type="scientific">Roseburia inulinivorans DSM 16841</name>
    <dbReference type="NCBI Taxonomy" id="622312"/>
    <lineage>
        <taxon>Bacteria</taxon>
        <taxon>Bacillati</taxon>
        <taxon>Bacillota</taxon>
        <taxon>Clostridia</taxon>
        <taxon>Lachnospirales</taxon>
        <taxon>Lachnospiraceae</taxon>
        <taxon>Roseburia</taxon>
    </lineage>
</organism>
<comment type="caution">
    <text evidence="1">The sequence shown here is derived from an EMBL/GenBank/DDBJ whole genome shotgun (WGS) entry which is preliminary data.</text>
</comment>
<evidence type="ECO:0000313" key="1">
    <source>
        <dbReference type="EMBL" id="EEG93794.1"/>
    </source>
</evidence>
<dbReference type="AlphaFoldDB" id="C0FUC5"/>
<name>C0FUC5_9FIRM</name>
<proteinExistence type="predicted"/>
<protein>
    <submittedName>
        <fullName evidence="1">Uncharacterized protein</fullName>
    </submittedName>
</protein>
<dbReference type="Gene3D" id="1.20.120.330">
    <property type="entry name" value="Nucleotidyltransferases domain 2"/>
    <property type="match status" value="1"/>
</dbReference>
<accession>C0FUC5</accession>
<reference evidence="1 2" key="1">
    <citation type="submission" date="2009-02" db="EMBL/GenBank/DDBJ databases">
        <authorList>
            <person name="Fulton L."/>
            <person name="Clifton S."/>
            <person name="Fulton B."/>
            <person name="Xu J."/>
            <person name="Minx P."/>
            <person name="Pepin K.H."/>
            <person name="Johnson M."/>
            <person name="Bhonagiri V."/>
            <person name="Nash W.E."/>
            <person name="Mardis E.R."/>
            <person name="Wilson R.K."/>
        </authorList>
    </citation>
    <scope>NUCLEOTIDE SEQUENCE [LARGE SCALE GENOMIC DNA]</scope>
    <source>
        <strain evidence="1 2">DSM 16841</strain>
    </source>
</reference>
<dbReference type="Proteomes" id="UP000003561">
    <property type="component" value="Unassembled WGS sequence"/>
</dbReference>
<gene>
    <name evidence="1" type="ORF">ROSEINA2194_02346</name>
</gene>
<evidence type="ECO:0000313" key="2">
    <source>
        <dbReference type="Proteomes" id="UP000003561"/>
    </source>
</evidence>
<sequence length="46" mass="5459">MQMLKVRNQLAHDYDGSFACEMFADIVNVYCPLFEKFRDSAAKYYE</sequence>
<dbReference type="EMBL" id="ACFY01000093">
    <property type="protein sequence ID" value="EEG93794.1"/>
    <property type="molecule type" value="Genomic_DNA"/>
</dbReference>
<dbReference type="eggNOG" id="ENOG502ZFFN">
    <property type="taxonomic scope" value="Bacteria"/>
</dbReference>
<dbReference type="SUPFAM" id="SSF81593">
    <property type="entry name" value="Nucleotidyltransferase substrate binding subunit/domain"/>
    <property type="match status" value="1"/>
</dbReference>